<organism evidence="3 4">
    <name type="scientific">Nocardioides psychrotolerans</name>
    <dbReference type="NCBI Taxonomy" id="1005945"/>
    <lineage>
        <taxon>Bacteria</taxon>
        <taxon>Bacillati</taxon>
        <taxon>Actinomycetota</taxon>
        <taxon>Actinomycetes</taxon>
        <taxon>Propionibacteriales</taxon>
        <taxon>Nocardioidaceae</taxon>
        <taxon>Nocardioides</taxon>
    </lineage>
</organism>
<reference evidence="3 4" key="1">
    <citation type="submission" date="2016-10" db="EMBL/GenBank/DDBJ databases">
        <authorList>
            <person name="de Groot N.N."/>
        </authorList>
    </citation>
    <scope>NUCLEOTIDE SEQUENCE [LARGE SCALE GENOMIC DNA]</scope>
    <source>
        <strain evidence="3 4">CGMCC 1.11156</strain>
    </source>
</reference>
<name>A0A1I3CR03_9ACTN</name>
<keyword evidence="2" id="KW-0812">Transmembrane</keyword>
<dbReference type="AlphaFoldDB" id="A0A1I3CR03"/>
<dbReference type="Proteomes" id="UP000198649">
    <property type="component" value="Unassembled WGS sequence"/>
</dbReference>
<proteinExistence type="predicted"/>
<keyword evidence="2" id="KW-1133">Transmembrane helix</keyword>
<keyword evidence="4" id="KW-1185">Reference proteome</keyword>
<accession>A0A1I3CR03</accession>
<evidence type="ECO:0000256" key="1">
    <source>
        <dbReference type="SAM" id="MobiDB-lite"/>
    </source>
</evidence>
<evidence type="ECO:0000313" key="3">
    <source>
        <dbReference type="EMBL" id="SFH76960.1"/>
    </source>
</evidence>
<dbReference type="STRING" id="1005945.SAMN05216561_102182"/>
<dbReference type="EMBL" id="FOQG01000002">
    <property type="protein sequence ID" value="SFH76960.1"/>
    <property type="molecule type" value="Genomic_DNA"/>
</dbReference>
<gene>
    <name evidence="3" type="ORF">SAMN05216561_102182</name>
</gene>
<dbReference type="RefSeq" id="WP_091110316.1">
    <property type="nucleotide sequence ID" value="NZ_BKAF01000002.1"/>
</dbReference>
<sequence>MSIEDRLTAELGSRADSLTAPHVEVSGLARLGRREHRRRRTAWASAGAVVAAAVVIGSVAVLAQPDARTGPGPGPATDPPSDAVTSPGALPYLVGGTLRVGEQRIPVDPEWQVAFAGGTTLVGRQWGGPWAVVEGDRLVELPTGATTPVGVILAGDGTHAAWVNDVDRTTQRVVLWDLVADEEVDRVEVPVAPDFQGQLSLNGIDLLGRVTWTTNALEDLTLWRPGSDPVLVTGLPGPYDDAWPGGIVAGGRLGGVADDGRFTPVERLEDPESASSLWSPDGIHRVRSIGTSAVVEDQRDDSVSEFPQLPVLVDFLTPRGWISPTQVVLAGPLSQSEGMALMSCDVTTVLCELIDEDVPAGAQLPDRWW</sequence>
<protein>
    <recommendedName>
        <fullName evidence="5">WD40-like Beta Propeller Repeat</fullName>
    </recommendedName>
</protein>
<feature type="region of interest" description="Disordered" evidence="1">
    <location>
        <begin position="66"/>
        <end position="88"/>
    </location>
</feature>
<evidence type="ECO:0000313" key="4">
    <source>
        <dbReference type="Proteomes" id="UP000198649"/>
    </source>
</evidence>
<evidence type="ECO:0000256" key="2">
    <source>
        <dbReference type="SAM" id="Phobius"/>
    </source>
</evidence>
<feature type="transmembrane region" description="Helical" evidence="2">
    <location>
        <begin position="42"/>
        <end position="63"/>
    </location>
</feature>
<keyword evidence="2" id="KW-0472">Membrane</keyword>
<dbReference type="OrthoDB" id="4428031at2"/>
<evidence type="ECO:0008006" key="5">
    <source>
        <dbReference type="Google" id="ProtNLM"/>
    </source>
</evidence>